<evidence type="ECO:0000259" key="1">
    <source>
        <dbReference type="Pfam" id="PF16177"/>
    </source>
</evidence>
<dbReference type="InterPro" id="IPR042099">
    <property type="entry name" value="ANL_N_sf"/>
</dbReference>
<dbReference type="Gene3D" id="3.40.50.12780">
    <property type="entry name" value="N-terminal domain of ligase-like"/>
    <property type="match status" value="1"/>
</dbReference>
<accession>A0ABY0ABP1</accession>
<name>A0ABY0ABP1_9BURK</name>
<protein>
    <submittedName>
        <fullName evidence="2">Acetyl-coenzyme A synthetase</fullName>
    </submittedName>
</protein>
<dbReference type="InterPro" id="IPR032387">
    <property type="entry name" value="ACAS_N"/>
</dbReference>
<dbReference type="SUPFAM" id="SSF56801">
    <property type="entry name" value="Acetyl-CoA synthetase-like"/>
    <property type="match status" value="1"/>
</dbReference>
<feature type="non-terminal residue" evidence="2">
    <location>
        <position position="126"/>
    </location>
</feature>
<dbReference type="EMBL" id="RXFQ01000003">
    <property type="protein sequence ID" value="RSZ41728.1"/>
    <property type="molecule type" value="Genomic_DNA"/>
</dbReference>
<dbReference type="Pfam" id="PF16177">
    <property type="entry name" value="ACAS_N"/>
    <property type="match status" value="1"/>
</dbReference>
<evidence type="ECO:0000313" key="3">
    <source>
        <dbReference type="Proteomes" id="UP000271137"/>
    </source>
</evidence>
<feature type="domain" description="Acetyl-coenzyme A synthetase N-terminal" evidence="1">
    <location>
        <begin position="37"/>
        <end position="92"/>
    </location>
</feature>
<dbReference type="Proteomes" id="UP000271137">
    <property type="component" value="Unassembled WGS sequence"/>
</dbReference>
<comment type="caution">
    <text evidence="2">The sequence shown here is derived from an EMBL/GenBank/DDBJ whole genome shotgun (WGS) entry which is preliminary data.</text>
</comment>
<sequence length="126" mass="14062">MSSSASKNIESVLVENRVFPPDARARTGARIAGMAAYEALCREAEQDFEGFWSRLAKDNLDWTRPFTKTLDESKAPFYEWFGDGELNASANCLDRHIGTPVEHKTAIVFEADDGAVTRVTYKELLA</sequence>
<dbReference type="RefSeq" id="WP_276311959.1">
    <property type="nucleotide sequence ID" value="NZ_RXFQ01000003.1"/>
</dbReference>
<dbReference type="PANTHER" id="PTHR24095">
    <property type="entry name" value="ACETYL-COENZYME A SYNTHETASE"/>
    <property type="match status" value="1"/>
</dbReference>
<reference evidence="2 3" key="1">
    <citation type="submission" date="2018-12" db="EMBL/GenBank/DDBJ databases">
        <title>The genome sequences of strain 502.</title>
        <authorList>
            <person name="Gao J."/>
            <person name="Sun J."/>
        </authorList>
    </citation>
    <scope>NUCLEOTIDE SEQUENCE [LARGE SCALE GENOMIC DNA]</scope>
    <source>
        <strain evidence="2 3">502</strain>
    </source>
</reference>
<proteinExistence type="predicted"/>
<dbReference type="PANTHER" id="PTHR24095:SF14">
    <property type="entry name" value="ACETYL-COENZYME A SYNTHETASE 1"/>
    <property type="match status" value="1"/>
</dbReference>
<keyword evidence="3" id="KW-1185">Reference proteome</keyword>
<gene>
    <name evidence="2" type="ORF">EJO66_07415</name>
</gene>
<organism evidence="2 3">
    <name type="scientific">Variovorax beijingensis</name>
    <dbReference type="NCBI Taxonomy" id="2496117"/>
    <lineage>
        <taxon>Bacteria</taxon>
        <taxon>Pseudomonadati</taxon>
        <taxon>Pseudomonadota</taxon>
        <taxon>Betaproteobacteria</taxon>
        <taxon>Burkholderiales</taxon>
        <taxon>Comamonadaceae</taxon>
        <taxon>Variovorax</taxon>
    </lineage>
</organism>
<evidence type="ECO:0000313" key="2">
    <source>
        <dbReference type="EMBL" id="RSZ41728.1"/>
    </source>
</evidence>